<evidence type="ECO:0000256" key="2">
    <source>
        <dbReference type="ARBA" id="ARBA00022692"/>
    </source>
</evidence>
<dbReference type="CDD" id="cd13963">
    <property type="entry name" value="PT_UbiA_2"/>
    <property type="match status" value="1"/>
</dbReference>
<sequence length="311" mass="35685">MDVRPKPYFSSSASLESKQVCLGLAILRPRQWIKNGFVFLGILLQLRFPSWSQIIQVIIGAILFCGMSSTIYIFNDLIDFEKDRIHPEKKKRPIATGQISKKVAISLMVVLGTITLISGYFFNRNCGIILTIYVLVNIMYSLQLKEYIFIDLFCISVGFTLRVLLGFILLGLPITEYKCLWFLLFIMFFTLFIGLGKRKSELIILSTQSSSHRGSLKQYSLELISEVMPILITCTLITYIMYTIESKNVMIVFSTVFLLYGILRYQYLYNNIYALGKPENIIFIDRPMRICILVWGFIYIGAAIERLIAGV</sequence>
<dbReference type="PANTHER" id="PTHR11048:SF5">
    <property type="entry name" value="DECAPRENYL-PHOSPHATE PHOSPHORIBOSYLTRANSFERASE"/>
    <property type="match status" value="1"/>
</dbReference>
<dbReference type="Proteomes" id="UP000008467">
    <property type="component" value="Chromosome"/>
</dbReference>
<dbReference type="InterPro" id="IPR044878">
    <property type="entry name" value="UbiA_sf"/>
</dbReference>
<evidence type="ECO:0000313" key="6">
    <source>
        <dbReference type="EMBL" id="ADZ82141.1"/>
    </source>
</evidence>
<feature type="transmembrane region" description="Helical" evidence="5">
    <location>
        <begin position="219"/>
        <end position="242"/>
    </location>
</feature>
<feature type="transmembrane region" description="Helical" evidence="5">
    <location>
        <begin position="290"/>
        <end position="309"/>
    </location>
</feature>
<evidence type="ECO:0000313" key="7">
    <source>
        <dbReference type="Proteomes" id="UP000008467"/>
    </source>
</evidence>
<evidence type="ECO:0000256" key="3">
    <source>
        <dbReference type="ARBA" id="ARBA00022989"/>
    </source>
</evidence>
<feature type="transmembrane region" description="Helical" evidence="5">
    <location>
        <begin position="149"/>
        <end position="174"/>
    </location>
</feature>
<dbReference type="eggNOG" id="COG0382">
    <property type="taxonomic scope" value="Bacteria"/>
</dbReference>
<keyword evidence="3 5" id="KW-1133">Transmembrane helix</keyword>
<proteinExistence type="predicted"/>
<evidence type="ECO:0000256" key="5">
    <source>
        <dbReference type="SAM" id="Phobius"/>
    </source>
</evidence>
<accession>F2JKI1</accession>
<dbReference type="AlphaFoldDB" id="F2JKI1"/>
<keyword evidence="2 5" id="KW-0812">Transmembrane</keyword>
<organism evidence="6 7">
    <name type="scientific">Cellulosilyticum lentocellum (strain ATCC 49066 / DSM 5427 / NCIMB 11756 / RHM5)</name>
    <name type="common">Clostridium lentocellum</name>
    <dbReference type="NCBI Taxonomy" id="642492"/>
    <lineage>
        <taxon>Bacteria</taxon>
        <taxon>Bacillati</taxon>
        <taxon>Bacillota</taxon>
        <taxon>Clostridia</taxon>
        <taxon>Lachnospirales</taxon>
        <taxon>Cellulosilyticaceae</taxon>
        <taxon>Cellulosilyticum</taxon>
    </lineage>
</organism>
<keyword evidence="4 5" id="KW-0472">Membrane</keyword>
<gene>
    <name evidence="6" type="ordered locus">Clole_0398</name>
</gene>
<feature type="transmembrane region" description="Helical" evidence="5">
    <location>
        <begin position="248"/>
        <end position="269"/>
    </location>
</feature>
<keyword evidence="7" id="KW-1185">Reference proteome</keyword>
<dbReference type="PANTHER" id="PTHR11048">
    <property type="entry name" value="PRENYLTRANSFERASES"/>
    <property type="match status" value="1"/>
</dbReference>
<dbReference type="Pfam" id="PF01040">
    <property type="entry name" value="UbiA"/>
    <property type="match status" value="1"/>
</dbReference>
<dbReference type="GO" id="GO:0009247">
    <property type="term" value="P:glycolipid biosynthetic process"/>
    <property type="evidence" value="ECO:0007669"/>
    <property type="project" value="TreeGrafter"/>
</dbReference>
<feature type="transmembrane region" description="Helical" evidence="5">
    <location>
        <begin position="180"/>
        <end position="198"/>
    </location>
</feature>
<dbReference type="KEGG" id="cle:Clole_0398"/>
<keyword evidence="6" id="KW-0808">Transferase</keyword>
<evidence type="ECO:0000256" key="1">
    <source>
        <dbReference type="ARBA" id="ARBA00004141"/>
    </source>
</evidence>
<dbReference type="InterPro" id="IPR000537">
    <property type="entry name" value="UbiA_prenyltransferase"/>
</dbReference>
<dbReference type="EMBL" id="CP002582">
    <property type="protein sequence ID" value="ADZ82141.1"/>
    <property type="molecule type" value="Genomic_DNA"/>
</dbReference>
<name>F2JKI1_CELLD</name>
<dbReference type="GO" id="GO:0005886">
    <property type="term" value="C:plasma membrane"/>
    <property type="evidence" value="ECO:0007669"/>
    <property type="project" value="TreeGrafter"/>
</dbReference>
<dbReference type="STRING" id="642492.Clole_0398"/>
<dbReference type="GO" id="GO:0016765">
    <property type="term" value="F:transferase activity, transferring alkyl or aryl (other than methyl) groups"/>
    <property type="evidence" value="ECO:0007669"/>
    <property type="project" value="InterPro"/>
</dbReference>
<reference evidence="6 7" key="1">
    <citation type="journal article" date="2011" name="J. Bacteriol.">
        <title>Complete genome sequence of the cellulose-degrading bacterium Cellulosilyticum lentocellum.</title>
        <authorList>
            <consortium name="US DOE Joint Genome Institute"/>
            <person name="Miller D.A."/>
            <person name="Suen G."/>
            <person name="Bruce D."/>
            <person name="Copeland A."/>
            <person name="Cheng J.F."/>
            <person name="Detter C."/>
            <person name="Goodwin L.A."/>
            <person name="Han C.S."/>
            <person name="Hauser L.J."/>
            <person name="Land M.L."/>
            <person name="Lapidus A."/>
            <person name="Lucas S."/>
            <person name="Meincke L."/>
            <person name="Pitluck S."/>
            <person name="Tapia R."/>
            <person name="Teshima H."/>
            <person name="Woyke T."/>
            <person name="Fox B.G."/>
            <person name="Angert E.R."/>
            <person name="Currie C.R."/>
        </authorList>
    </citation>
    <scope>NUCLEOTIDE SEQUENCE [LARGE SCALE GENOMIC DNA]</scope>
    <source>
        <strain evidence="7">ATCC 49066 / DSM 5427 / NCIMB 11756 / RHM5</strain>
    </source>
</reference>
<dbReference type="Gene3D" id="1.10.357.140">
    <property type="entry name" value="UbiA prenyltransferase"/>
    <property type="match status" value="1"/>
</dbReference>
<feature type="transmembrane region" description="Helical" evidence="5">
    <location>
        <begin position="127"/>
        <end position="142"/>
    </location>
</feature>
<protein>
    <submittedName>
        <fullName evidence="6">UbiA prenyltransferase</fullName>
    </submittedName>
</protein>
<evidence type="ECO:0000256" key="4">
    <source>
        <dbReference type="ARBA" id="ARBA00023136"/>
    </source>
</evidence>
<comment type="subcellular location">
    <subcellularLocation>
        <location evidence="1">Membrane</location>
        <topology evidence="1">Multi-pass membrane protein</topology>
    </subcellularLocation>
</comment>
<dbReference type="HOGENOM" id="CLU_029423_0_1_9"/>
<feature type="transmembrane region" description="Helical" evidence="5">
    <location>
        <begin position="99"/>
        <end position="121"/>
    </location>
</feature>
<feature type="transmembrane region" description="Helical" evidence="5">
    <location>
        <begin position="54"/>
        <end position="78"/>
    </location>
</feature>
<dbReference type="InterPro" id="IPR039653">
    <property type="entry name" value="Prenyltransferase"/>
</dbReference>
<dbReference type="RefSeq" id="WP_013655442.1">
    <property type="nucleotide sequence ID" value="NC_015275.1"/>
</dbReference>